<organism evidence="2">
    <name type="scientific">Spodoptera frugiperda</name>
    <name type="common">Fall armyworm</name>
    <dbReference type="NCBI Taxonomy" id="7108"/>
    <lineage>
        <taxon>Eukaryota</taxon>
        <taxon>Metazoa</taxon>
        <taxon>Ecdysozoa</taxon>
        <taxon>Arthropoda</taxon>
        <taxon>Hexapoda</taxon>
        <taxon>Insecta</taxon>
        <taxon>Pterygota</taxon>
        <taxon>Neoptera</taxon>
        <taxon>Endopterygota</taxon>
        <taxon>Lepidoptera</taxon>
        <taxon>Glossata</taxon>
        <taxon>Ditrysia</taxon>
        <taxon>Noctuoidea</taxon>
        <taxon>Noctuidae</taxon>
        <taxon>Amphipyrinae</taxon>
        <taxon>Spodoptera</taxon>
    </lineage>
</organism>
<proteinExistence type="predicted"/>
<evidence type="ECO:0000256" key="1">
    <source>
        <dbReference type="SAM" id="MobiDB-lite"/>
    </source>
</evidence>
<reference evidence="2" key="1">
    <citation type="submission" date="2016-07" db="EMBL/GenBank/DDBJ databases">
        <authorList>
            <person name="Bretaudeau A."/>
        </authorList>
    </citation>
    <scope>NUCLEOTIDE SEQUENCE</scope>
    <source>
        <strain evidence="2">Rice</strain>
        <tissue evidence="2">Whole body</tissue>
    </source>
</reference>
<gene>
    <name evidence="2" type="ORF">SFRICE_021768</name>
</gene>
<evidence type="ECO:0000313" key="2">
    <source>
        <dbReference type="EMBL" id="SOQ39136.1"/>
    </source>
</evidence>
<sequence>MDISAKSRIGGKRADGSPDVAARQSPRRMSQNAAHEYEPLAWLETSRVARQTVTPKTAVAG</sequence>
<dbReference type="EMBL" id="ODYU01002081">
    <property type="protein sequence ID" value="SOQ39136.1"/>
    <property type="molecule type" value="Genomic_DNA"/>
</dbReference>
<feature type="region of interest" description="Disordered" evidence="1">
    <location>
        <begin position="1"/>
        <end position="38"/>
    </location>
</feature>
<name>A0A2H1VEC5_SPOFR</name>
<protein>
    <submittedName>
        <fullName evidence="2">SFRICE_021768</fullName>
    </submittedName>
</protein>
<dbReference type="AlphaFoldDB" id="A0A2H1VEC5"/>
<accession>A0A2H1VEC5</accession>